<dbReference type="InterPro" id="IPR007730">
    <property type="entry name" value="SPOR-like_dom"/>
</dbReference>
<evidence type="ECO:0000259" key="2">
    <source>
        <dbReference type="PROSITE" id="PS51724"/>
    </source>
</evidence>
<feature type="domain" description="SPOR" evidence="2">
    <location>
        <begin position="348"/>
        <end position="421"/>
    </location>
</feature>
<name>A0AAV4K333_9DEIO</name>
<feature type="region of interest" description="Disordered" evidence="1">
    <location>
        <begin position="52"/>
        <end position="226"/>
    </location>
</feature>
<dbReference type="EMBL" id="BMLZ01000002">
    <property type="protein sequence ID" value="GGP28558.1"/>
    <property type="molecule type" value="Genomic_DNA"/>
</dbReference>
<feature type="compositionally biased region" description="Low complexity" evidence="1">
    <location>
        <begin position="125"/>
        <end position="183"/>
    </location>
</feature>
<dbReference type="Proteomes" id="UP000630135">
    <property type="component" value="Unassembled WGS sequence"/>
</dbReference>
<sequence>MTGARTPSPGRPRPRRTAAGLRRWPEYTAAGLVLALGLGLGSLLLDGKRRPAEEVAAPQPPSTIPVSPGAVTGLSSSAPAAPSAPTQAQAGTIPPAPATPPAPKIPPPVLPEPRRLPAPPTQAKPETAAAGTPASASQTPAAQASAAQTPVAQAPVAQAPAAQAPAAQAPVNQAPTPAAATPARPQPEAPATPEAGAPAQTQSEPDSPAPAPAAGTPAVSPSAQRTPLRSEYRVMLGTFGSEAALRSATAGVGALGYTVYAIDLGNQFVAQVGPFPDEATGQQAAADIRRAYARAELYPPRGRTLQTTAAASASAAPDPAAPAAVTPDPPASEPAAPTEAAAPPAPLPAPAGPVYVQVGAFNTVEGARRFVEQLRAQGFTPSVNAPETGKVTVLLGPLSGDALLAAEGRLDAAGLDHFRLR</sequence>
<dbReference type="GeneID" id="59165050"/>
<feature type="region of interest" description="Disordered" evidence="1">
    <location>
        <begin position="307"/>
        <end position="345"/>
    </location>
</feature>
<reference evidence="3" key="2">
    <citation type="journal article" date="2014" name="Int. J. Syst. Evol. Microbiol.">
        <title>Complete genome sequence of Corynebacterium casei LMG S-19264T (=DSM 44701T), isolated from a smear-ripened cheese.</title>
        <authorList>
            <consortium name="US DOE Joint Genome Institute (JGI-PGF)"/>
            <person name="Walter F."/>
            <person name="Albersmeier A."/>
            <person name="Kalinowski J."/>
            <person name="Ruckert C."/>
        </authorList>
    </citation>
    <scope>NUCLEOTIDE SEQUENCE</scope>
    <source>
        <strain evidence="3">CGMCC 1.8885</strain>
    </source>
</reference>
<evidence type="ECO:0000313" key="6">
    <source>
        <dbReference type="Proteomes" id="UP000652720"/>
    </source>
</evidence>
<keyword evidence="5" id="KW-1185">Reference proteome</keyword>
<evidence type="ECO:0000313" key="3">
    <source>
        <dbReference type="EMBL" id="GGI72720.1"/>
    </source>
</evidence>
<dbReference type="GO" id="GO:0042834">
    <property type="term" value="F:peptidoglycan binding"/>
    <property type="evidence" value="ECO:0007669"/>
    <property type="project" value="InterPro"/>
</dbReference>
<feature type="domain" description="SPOR" evidence="2">
    <location>
        <begin position="226"/>
        <end position="304"/>
    </location>
</feature>
<dbReference type="SUPFAM" id="SSF110997">
    <property type="entry name" value="Sporulation related repeat"/>
    <property type="match status" value="1"/>
</dbReference>
<gene>
    <name evidence="4" type="ORF">GCM10008021_02090</name>
    <name evidence="3" type="ORF">GCM10010914_03340</name>
</gene>
<evidence type="ECO:0000313" key="4">
    <source>
        <dbReference type="EMBL" id="GGP28558.1"/>
    </source>
</evidence>
<dbReference type="Proteomes" id="UP000652720">
    <property type="component" value="Unassembled WGS sequence"/>
</dbReference>
<feature type="compositionally biased region" description="Low complexity" evidence="1">
    <location>
        <begin position="191"/>
        <end position="223"/>
    </location>
</feature>
<feature type="compositionally biased region" description="Low complexity" evidence="1">
    <location>
        <begin position="307"/>
        <end position="326"/>
    </location>
</feature>
<evidence type="ECO:0000256" key="1">
    <source>
        <dbReference type="SAM" id="MobiDB-lite"/>
    </source>
</evidence>
<reference evidence="4" key="1">
    <citation type="journal article" date="2014" name="Int. J. Syst. Evol. Microbiol.">
        <title>Complete genome of a new Firmicutes species belonging to the dominant human colonic microbiota ('Ruminococcus bicirculans') reveals two chromosomes and a selective capacity to utilize plant glucans.</title>
        <authorList>
            <consortium name="NISC Comparative Sequencing Program"/>
            <person name="Wegmann U."/>
            <person name="Louis P."/>
            <person name="Goesmann A."/>
            <person name="Henrissat B."/>
            <person name="Duncan S.H."/>
            <person name="Flint H.J."/>
        </authorList>
    </citation>
    <scope>NUCLEOTIDE SEQUENCE</scope>
    <source>
        <strain evidence="4">CGMCC 1.8884</strain>
    </source>
</reference>
<dbReference type="RefSeq" id="WP_081608164.1">
    <property type="nucleotide sequence ID" value="NZ_BMLZ01000002.1"/>
</dbReference>
<dbReference type="InterPro" id="IPR036680">
    <property type="entry name" value="SPOR-like_sf"/>
</dbReference>
<reference evidence="3" key="4">
    <citation type="submission" date="2023-08" db="EMBL/GenBank/DDBJ databases">
        <authorList>
            <person name="Sun Q."/>
            <person name="Zhou Y."/>
        </authorList>
    </citation>
    <scope>NUCLEOTIDE SEQUENCE</scope>
    <source>
        <strain evidence="4">CGMCC 1.8884</strain>
        <strain evidence="3">CGMCC 1.8885</strain>
    </source>
</reference>
<dbReference type="EMBL" id="BMMA01000002">
    <property type="protein sequence ID" value="GGI72720.1"/>
    <property type="molecule type" value="Genomic_DNA"/>
</dbReference>
<feature type="compositionally biased region" description="Low complexity" evidence="1">
    <location>
        <begin position="333"/>
        <end position="342"/>
    </location>
</feature>
<comment type="caution">
    <text evidence="3">The sequence shown here is derived from an EMBL/GenBank/DDBJ whole genome shotgun (WGS) entry which is preliminary data.</text>
</comment>
<feature type="compositionally biased region" description="Pro residues" evidence="1">
    <location>
        <begin position="94"/>
        <end position="122"/>
    </location>
</feature>
<reference evidence="5" key="3">
    <citation type="journal article" date="2019" name="Int. J. Syst. Evol. Microbiol.">
        <title>The Global Catalogue of Microorganisms (GCM) 10K type strain sequencing project: providing services to taxonomists for standard genome sequencing and annotation.</title>
        <authorList>
            <consortium name="The Broad Institute Genomics Platform"/>
            <consortium name="The Broad Institute Genome Sequencing Center for Infectious Disease"/>
            <person name="Wu L."/>
            <person name="Ma J."/>
        </authorList>
    </citation>
    <scope>NUCLEOTIDE SEQUENCE [LARGE SCALE GENOMIC DNA]</scope>
    <source>
        <strain evidence="5">CGMCC 1.8884</strain>
    </source>
</reference>
<protein>
    <recommendedName>
        <fullName evidence="2">SPOR domain-containing protein</fullName>
    </recommendedName>
</protein>
<dbReference type="PROSITE" id="PS51724">
    <property type="entry name" value="SPOR"/>
    <property type="match status" value="2"/>
</dbReference>
<dbReference type="AlphaFoldDB" id="A0AAV4K333"/>
<feature type="region of interest" description="Disordered" evidence="1">
    <location>
        <begin position="1"/>
        <end position="23"/>
    </location>
</feature>
<dbReference type="Gene3D" id="3.30.70.1070">
    <property type="entry name" value="Sporulation related repeat"/>
    <property type="match status" value="2"/>
</dbReference>
<feature type="compositionally biased region" description="Low complexity" evidence="1">
    <location>
        <begin position="75"/>
        <end position="93"/>
    </location>
</feature>
<evidence type="ECO:0000313" key="5">
    <source>
        <dbReference type="Proteomes" id="UP000630135"/>
    </source>
</evidence>
<accession>A0AAV4K333</accession>
<proteinExistence type="predicted"/>
<organism evidence="3 6">
    <name type="scientific">Deinococcus wulumuqiensis</name>
    <dbReference type="NCBI Taxonomy" id="980427"/>
    <lineage>
        <taxon>Bacteria</taxon>
        <taxon>Thermotogati</taxon>
        <taxon>Deinococcota</taxon>
        <taxon>Deinococci</taxon>
        <taxon>Deinococcales</taxon>
        <taxon>Deinococcaceae</taxon>
        <taxon>Deinococcus</taxon>
    </lineage>
</organism>
<dbReference type="Pfam" id="PF05036">
    <property type="entry name" value="SPOR"/>
    <property type="match status" value="2"/>
</dbReference>